<sequence length="82" mass="9187">MAPPCQLFPAQKLPSLAQIGPDGKVRKTADGRRIDLARDCELFGLVQYECVVPAPELRDSPLLSNHRKRDVQKSASWTVLMR</sequence>
<protein>
    <submittedName>
        <fullName evidence="1">D7099064-8aa8-4b86-9aeb-8dd72887b2ee</fullName>
    </submittedName>
</protein>
<gene>
    <name evidence="1" type="ORF">TT172_LOCUS8819</name>
</gene>
<organism evidence="1 2">
    <name type="scientific">Thermothielavioides terrestris</name>
    <dbReference type="NCBI Taxonomy" id="2587410"/>
    <lineage>
        <taxon>Eukaryota</taxon>
        <taxon>Fungi</taxon>
        <taxon>Dikarya</taxon>
        <taxon>Ascomycota</taxon>
        <taxon>Pezizomycotina</taxon>
        <taxon>Sordariomycetes</taxon>
        <taxon>Sordariomycetidae</taxon>
        <taxon>Sordariales</taxon>
        <taxon>Chaetomiaceae</taxon>
        <taxon>Thermothielavioides</taxon>
    </lineage>
</organism>
<name>A0A446BVN3_9PEZI</name>
<dbReference type="Pfam" id="PF11093">
    <property type="entry name" value="Mitochondr_Som1"/>
    <property type="match status" value="1"/>
</dbReference>
<dbReference type="AlphaFoldDB" id="A0A446BVN3"/>
<proteinExistence type="predicted"/>
<dbReference type="GO" id="GO:0042720">
    <property type="term" value="C:mitochondrial inner membrane peptidase complex"/>
    <property type="evidence" value="ECO:0007669"/>
    <property type="project" value="InterPro"/>
</dbReference>
<evidence type="ECO:0000313" key="1">
    <source>
        <dbReference type="EMBL" id="SPQ26400.1"/>
    </source>
</evidence>
<accession>A0A446BVN3</accession>
<reference evidence="1 2" key="1">
    <citation type="submission" date="2018-04" db="EMBL/GenBank/DDBJ databases">
        <authorList>
            <person name="Huttner S."/>
            <person name="Dainat J."/>
        </authorList>
    </citation>
    <scope>NUCLEOTIDE SEQUENCE [LARGE SCALE GENOMIC DNA]</scope>
</reference>
<dbReference type="Proteomes" id="UP000289323">
    <property type="component" value="Unassembled WGS sequence"/>
</dbReference>
<dbReference type="EMBL" id="OUUZ01000018">
    <property type="protein sequence ID" value="SPQ26400.1"/>
    <property type="molecule type" value="Genomic_DNA"/>
</dbReference>
<dbReference type="InterPro" id="IPR024645">
    <property type="entry name" value="Mitochondr_Som1"/>
</dbReference>
<evidence type="ECO:0000313" key="2">
    <source>
        <dbReference type="Proteomes" id="UP000289323"/>
    </source>
</evidence>